<dbReference type="GO" id="GO:0005886">
    <property type="term" value="C:plasma membrane"/>
    <property type="evidence" value="ECO:0007669"/>
    <property type="project" value="UniProtKB-SubCell"/>
</dbReference>
<evidence type="ECO:0000256" key="7">
    <source>
        <dbReference type="ARBA" id="ARBA00023136"/>
    </source>
</evidence>
<reference evidence="10 11" key="1">
    <citation type="submission" date="2014-06" db="EMBL/GenBank/DDBJ databases">
        <title>Draft genome sequence of Paenibacillus sp. MSt1.</title>
        <authorList>
            <person name="Aw Y.K."/>
            <person name="Ong K.S."/>
            <person name="Gan H.M."/>
            <person name="Lee S.M."/>
        </authorList>
    </citation>
    <scope>NUCLEOTIDE SEQUENCE [LARGE SCALE GENOMIC DNA]</scope>
    <source>
        <strain evidence="10 11">MSt1</strain>
    </source>
</reference>
<feature type="transmembrane region" description="Helical" evidence="8">
    <location>
        <begin position="62"/>
        <end position="85"/>
    </location>
</feature>
<feature type="transmembrane region" description="Helical" evidence="8">
    <location>
        <begin position="230"/>
        <end position="250"/>
    </location>
</feature>
<evidence type="ECO:0000256" key="6">
    <source>
        <dbReference type="ARBA" id="ARBA00022989"/>
    </source>
</evidence>
<dbReference type="Proteomes" id="UP000028123">
    <property type="component" value="Unassembled WGS sequence"/>
</dbReference>
<feature type="transmembrane region" description="Helical" evidence="8">
    <location>
        <begin position="7"/>
        <end position="27"/>
    </location>
</feature>
<dbReference type="PANTHER" id="PTHR43357:SF4">
    <property type="entry name" value="INNER MEMBRANE ABC TRANSPORTER PERMEASE PROTEIN YDCV"/>
    <property type="match status" value="1"/>
</dbReference>
<feature type="transmembrane region" description="Helical" evidence="8">
    <location>
        <begin position="97"/>
        <end position="121"/>
    </location>
</feature>
<dbReference type="Gene3D" id="1.10.3720.10">
    <property type="entry name" value="MetI-like"/>
    <property type="match status" value="1"/>
</dbReference>
<dbReference type="PROSITE" id="PS50928">
    <property type="entry name" value="ABC_TM1"/>
    <property type="match status" value="1"/>
</dbReference>
<evidence type="ECO:0000259" key="9">
    <source>
        <dbReference type="PROSITE" id="PS50928"/>
    </source>
</evidence>
<comment type="similarity">
    <text evidence="8">Belongs to the binding-protein-dependent transport system permease family.</text>
</comment>
<comment type="caution">
    <text evidence="10">The sequence shown here is derived from an EMBL/GenBank/DDBJ whole genome shotgun (WGS) entry which is preliminary data.</text>
</comment>
<dbReference type="InterPro" id="IPR035906">
    <property type="entry name" value="MetI-like_sf"/>
</dbReference>
<keyword evidence="3" id="KW-1003">Cell membrane</keyword>
<evidence type="ECO:0000313" key="10">
    <source>
        <dbReference type="EMBL" id="KEQ26205.1"/>
    </source>
</evidence>
<keyword evidence="4" id="KW-0997">Cell inner membrane</keyword>
<dbReference type="CDD" id="cd06261">
    <property type="entry name" value="TM_PBP2"/>
    <property type="match status" value="1"/>
</dbReference>
<organism evidence="10 11">
    <name type="scientific">Paenibacillus tyrfis</name>
    <dbReference type="NCBI Taxonomy" id="1501230"/>
    <lineage>
        <taxon>Bacteria</taxon>
        <taxon>Bacillati</taxon>
        <taxon>Bacillota</taxon>
        <taxon>Bacilli</taxon>
        <taxon>Bacillales</taxon>
        <taxon>Paenibacillaceae</taxon>
        <taxon>Paenibacillus</taxon>
    </lineage>
</organism>
<keyword evidence="2 8" id="KW-0813">Transport</keyword>
<dbReference type="GO" id="GO:0055085">
    <property type="term" value="P:transmembrane transport"/>
    <property type="evidence" value="ECO:0007669"/>
    <property type="project" value="InterPro"/>
</dbReference>
<dbReference type="OrthoDB" id="9782004at2"/>
<evidence type="ECO:0000256" key="5">
    <source>
        <dbReference type="ARBA" id="ARBA00022692"/>
    </source>
</evidence>
<keyword evidence="7 8" id="KW-0472">Membrane</keyword>
<keyword evidence="11" id="KW-1185">Reference proteome</keyword>
<dbReference type="Pfam" id="PF00528">
    <property type="entry name" value="BPD_transp_1"/>
    <property type="match status" value="1"/>
</dbReference>
<dbReference type="RefSeq" id="WP_036680018.1">
    <property type="nucleotide sequence ID" value="NZ_JNVM01000007.1"/>
</dbReference>
<dbReference type="InterPro" id="IPR000515">
    <property type="entry name" value="MetI-like"/>
</dbReference>
<name>A0A081P682_9BACL</name>
<dbReference type="eggNOG" id="COG1177">
    <property type="taxonomic scope" value="Bacteria"/>
</dbReference>
<evidence type="ECO:0000256" key="4">
    <source>
        <dbReference type="ARBA" id="ARBA00022519"/>
    </source>
</evidence>
<comment type="subcellular location">
    <subcellularLocation>
        <location evidence="1">Cell inner membrane</location>
        <topology evidence="1">Multi-pass membrane protein</topology>
    </subcellularLocation>
    <subcellularLocation>
        <location evidence="8">Cell membrane</location>
        <topology evidence="8">Multi-pass membrane protein</topology>
    </subcellularLocation>
</comment>
<protein>
    <submittedName>
        <fullName evidence="10">ABC transporter permease</fullName>
    </submittedName>
</protein>
<keyword evidence="6 8" id="KW-1133">Transmembrane helix</keyword>
<dbReference type="SUPFAM" id="SSF161098">
    <property type="entry name" value="MetI-like"/>
    <property type="match status" value="1"/>
</dbReference>
<accession>A0A081P682</accession>
<evidence type="ECO:0000256" key="8">
    <source>
        <dbReference type="RuleBase" id="RU363032"/>
    </source>
</evidence>
<dbReference type="PANTHER" id="PTHR43357">
    <property type="entry name" value="INNER MEMBRANE ABC TRANSPORTER PERMEASE PROTEIN YDCV"/>
    <property type="match status" value="1"/>
</dbReference>
<keyword evidence="5 8" id="KW-0812">Transmembrane</keyword>
<feature type="transmembrane region" description="Helical" evidence="8">
    <location>
        <begin position="127"/>
        <end position="146"/>
    </location>
</feature>
<feature type="transmembrane region" description="Helical" evidence="8">
    <location>
        <begin position="186"/>
        <end position="210"/>
    </location>
</feature>
<evidence type="ECO:0000256" key="1">
    <source>
        <dbReference type="ARBA" id="ARBA00004429"/>
    </source>
</evidence>
<dbReference type="EMBL" id="JNVM01000007">
    <property type="protein sequence ID" value="KEQ26205.1"/>
    <property type="molecule type" value="Genomic_DNA"/>
</dbReference>
<dbReference type="AlphaFoldDB" id="A0A081P682"/>
<sequence>MTKRFSPLGLITFFVVLFVVSPLLVIIPTSLTSTKYLSFPPVGFSLQWYIKIFDRPEFVDSFWFSLELAALTAVISTLLGTIAGLALHKYKFPGKGLINGLLLSPLTVPALIIGIAALLFFTRIGLAGTFTGLLLAHTLISIPYVVRLVLTGLSSFDYTLERAAYILGAKPLNVFWDITMPLLKPAIISGAIFAFLTSFDNVTVSLFLVSPTTTTLPMALFSYMQETLDPLVASVSSVVILLSLVFIIILERAYGLDRLFGSNSHSH</sequence>
<gene>
    <name evidence="10" type="ORF">ET33_34615</name>
</gene>
<evidence type="ECO:0000256" key="2">
    <source>
        <dbReference type="ARBA" id="ARBA00022448"/>
    </source>
</evidence>
<feature type="domain" description="ABC transmembrane type-1" evidence="9">
    <location>
        <begin position="62"/>
        <end position="250"/>
    </location>
</feature>
<proteinExistence type="inferred from homology"/>
<evidence type="ECO:0000313" key="11">
    <source>
        <dbReference type="Proteomes" id="UP000028123"/>
    </source>
</evidence>
<evidence type="ECO:0000256" key="3">
    <source>
        <dbReference type="ARBA" id="ARBA00022475"/>
    </source>
</evidence>